<dbReference type="InterPro" id="IPR000668">
    <property type="entry name" value="Peptidase_C1A_C"/>
</dbReference>
<dbReference type="PANTHER" id="PTHR12411">
    <property type="entry name" value="CYSTEINE PROTEASE FAMILY C1-RELATED"/>
    <property type="match status" value="1"/>
</dbReference>
<feature type="domain" description="Cathepsin propeptide inhibitor" evidence="2">
    <location>
        <begin position="29"/>
        <end position="84"/>
    </location>
</feature>
<protein>
    <submittedName>
        <fullName evidence="3">Cathepsin J (Trinotate prediction)</fullName>
    </submittedName>
</protein>
<dbReference type="InterPro" id="IPR013201">
    <property type="entry name" value="Prot_inhib_I29"/>
</dbReference>
<dbReference type="AlphaFoldDB" id="A0A6B2G6S0"/>
<dbReference type="InterPro" id="IPR013128">
    <property type="entry name" value="Peptidase_C1A"/>
</dbReference>
<dbReference type="Pfam" id="PF00112">
    <property type="entry name" value="Peptidase_C1"/>
    <property type="match status" value="1"/>
</dbReference>
<comment type="similarity">
    <text evidence="1">Belongs to the peptidase C1 family.</text>
</comment>
<dbReference type="Gene3D" id="3.90.70.10">
    <property type="entry name" value="Cysteine proteinases"/>
    <property type="match status" value="1"/>
</dbReference>
<evidence type="ECO:0000256" key="1">
    <source>
        <dbReference type="ARBA" id="ARBA00008455"/>
    </source>
</evidence>
<organism evidence="3">
    <name type="scientific">Myxobolus squamalis</name>
    <name type="common">Myxosporean</name>
    <dbReference type="NCBI Taxonomy" id="59785"/>
    <lineage>
        <taxon>Eukaryota</taxon>
        <taxon>Metazoa</taxon>
        <taxon>Cnidaria</taxon>
        <taxon>Myxozoa</taxon>
        <taxon>Myxosporea</taxon>
        <taxon>Bivalvulida</taxon>
        <taxon>Platysporina</taxon>
        <taxon>Myxobolidae</taxon>
        <taxon>Myxobolus</taxon>
    </lineage>
</organism>
<accession>A0A6B2G6S0</accession>
<dbReference type="GO" id="GO:0006508">
    <property type="term" value="P:proteolysis"/>
    <property type="evidence" value="ECO:0007669"/>
    <property type="project" value="InterPro"/>
</dbReference>
<name>A0A6B2G6S0_MYXSQ</name>
<dbReference type="SUPFAM" id="SSF54001">
    <property type="entry name" value="Cysteine proteinases"/>
    <property type="match status" value="1"/>
</dbReference>
<sequence>MLGVSIFFCLAINIFNQLTIEKAFLNKEWNTYKLNYNLNFSEEEDVERKETFLANYQFIVDTNAKNLNFTLKMNEFGHLKKNERPSLLMYQKALKAFKEESPVFIGRSVPMKKDWREDGVVSYVKDQHKCASGYAFSAVGAFESAIAIRTGVVPDLSEQEIVSCSKKVWK</sequence>
<dbReference type="InterPro" id="IPR038765">
    <property type="entry name" value="Papain-like_cys_pep_sf"/>
</dbReference>
<proteinExistence type="inferred from homology"/>
<dbReference type="GO" id="GO:0008234">
    <property type="term" value="F:cysteine-type peptidase activity"/>
    <property type="evidence" value="ECO:0007669"/>
    <property type="project" value="InterPro"/>
</dbReference>
<evidence type="ECO:0000259" key="2">
    <source>
        <dbReference type="SMART" id="SM00848"/>
    </source>
</evidence>
<evidence type="ECO:0000313" key="3">
    <source>
        <dbReference type="EMBL" id="NDJ96443.1"/>
    </source>
</evidence>
<dbReference type="EMBL" id="GHBR01001073">
    <property type="protein sequence ID" value="NDJ96443.1"/>
    <property type="molecule type" value="Transcribed_RNA"/>
</dbReference>
<dbReference type="Pfam" id="PF08246">
    <property type="entry name" value="Inhibitor_I29"/>
    <property type="match status" value="1"/>
</dbReference>
<reference evidence="3" key="1">
    <citation type="submission" date="2018-11" db="EMBL/GenBank/DDBJ databases">
        <title>Myxobolus squamalis genome and transcriptome.</title>
        <authorList>
            <person name="Yahalomi D."/>
            <person name="Atkinson S.D."/>
            <person name="Neuhof M."/>
            <person name="Chang E.S."/>
            <person name="Philippe H."/>
            <person name="Cartwright P."/>
            <person name="Bartholomew J.L."/>
            <person name="Huchon D."/>
        </authorList>
    </citation>
    <scope>NUCLEOTIDE SEQUENCE</scope>
    <source>
        <strain evidence="3">71B08</strain>
        <tissue evidence="3">Whole</tissue>
    </source>
</reference>
<dbReference type="SMART" id="SM00848">
    <property type="entry name" value="Inhibitor_I29"/>
    <property type="match status" value="1"/>
</dbReference>